<dbReference type="EMBL" id="CM045759">
    <property type="protein sequence ID" value="KAI8016940.1"/>
    <property type="molecule type" value="Genomic_DNA"/>
</dbReference>
<accession>A0ACC0HVB9</accession>
<name>A0ACC0HVB9_9ERIC</name>
<protein>
    <submittedName>
        <fullName evidence="1">Agamous-like MADS-box protein AGL103</fullName>
    </submittedName>
</protein>
<gene>
    <name evidence="1" type="ORF">LOK49_LG04G01344</name>
</gene>
<dbReference type="Proteomes" id="UP001060215">
    <property type="component" value="Chromosome 2"/>
</dbReference>
<evidence type="ECO:0000313" key="2">
    <source>
        <dbReference type="Proteomes" id="UP001060215"/>
    </source>
</evidence>
<organism evidence="1 2">
    <name type="scientific">Camellia lanceoleosa</name>
    <dbReference type="NCBI Taxonomy" id="1840588"/>
    <lineage>
        <taxon>Eukaryota</taxon>
        <taxon>Viridiplantae</taxon>
        <taxon>Streptophyta</taxon>
        <taxon>Embryophyta</taxon>
        <taxon>Tracheophyta</taxon>
        <taxon>Spermatophyta</taxon>
        <taxon>Magnoliopsida</taxon>
        <taxon>eudicotyledons</taxon>
        <taxon>Gunneridae</taxon>
        <taxon>Pentapetalae</taxon>
        <taxon>asterids</taxon>
        <taxon>Ericales</taxon>
        <taxon>Theaceae</taxon>
        <taxon>Camellia</taxon>
    </lineage>
</organism>
<reference evidence="1 2" key="1">
    <citation type="journal article" date="2022" name="Plant J.">
        <title>Chromosome-level genome of Camellia lanceoleosa provides a valuable resource for understanding genome evolution and self-incompatibility.</title>
        <authorList>
            <person name="Gong W."/>
            <person name="Xiao S."/>
            <person name="Wang L."/>
            <person name="Liao Z."/>
            <person name="Chang Y."/>
            <person name="Mo W."/>
            <person name="Hu G."/>
            <person name="Li W."/>
            <person name="Zhao G."/>
            <person name="Zhu H."/>
            <person name="Hu X."/>
            <person name="Ji K."/>
            <person name="Xiang X."/>
            <person name="Song Q."/>
            <person name="Yuan D."/>
            <person name="Jin S."/>
            <person name="Zhang L."/>
        </authorList>
    </citation>
    <scope>NUCLEOTIDE SEQUENCE [LARGE SCALE GENOMIC DNA]</scope>
    <source>
        <strain evidence="1">SQ_2022a</strain>
    </source>
</reference>
<proteinExistence type="predicted"/>
<evidence type="ECO:0000313" key="1">
    <source>
        <dbReference type="EMBL" id="KAI8016940.1"/>
    </source>
</evidence>
<sequence>MEVENRIQIKKPIKRRIIDNHKSRSRVMYKKRKACIIKKTMELSILCDIKAFTICFGPNNEVETWPENPTHVITLINAYKNNRRGKQLVQAQQQRPSDHHRGLDDKIRGLLGWNDGWLCGLSREQLMHLWKLMKLKLQELTRRIQLLMFSKMHYQYQPLIELPMFMPLWPLNYYGVPGSSGGGGGGELSVPLTWEFNETLETTVNAMNNCDTNQMCLQFSSPLNEVLFASMYTMNPLQITEPQLGEETISSDTNSQANPSLNVNIDRIIQKYESSFLLHYQ</sequence>
<comment type="caution">
    <text evidence="1">The sequence shown here is derived from an EMBL/GenBank/DDBJ whole genome shotgun (WGS) entry which is preliminary data.</text>
</comment>
<keyword evidence="2" id="KW-1185">Reference proteome</keyword>